<dbReference type="InterPro" id="IPR001387">
    <property type="entry name" value="Cro/C1-type_HTH"/>
</dbReference>
<comment type="caution">
    <text evidence="3">The sequence shown here is derived from an EMBL/GenBank/DDBJ whole genome shotgun (WGS) entry which is preliminary data.</text>
</comment>
<dbReference type="InterPro" id="IPR043129">
    <property type="entry name" value="ATPase_NBD"/>
</dbReference>
<dbReference type="SUPFAM" id="SSF53067">
    <property type="entry name" value="Actin-like ATPase domain"/>
    <property type="match status" value="1"/>
</dbReference>
<dbReference type="InterPro" id="IPR000600">
    <property type="entry name" value="ROK"/>
</dbReference>
<dbReference type="InterPro" id="IPR036390">
    <property type="entry name" value="WH_DNA-bd_sf"/>
</dbReference>
<dbReference type="Gene3D" id="1.10.10.10">
    <property type="entry name" value="Winged helix-like DNA-binding domain superfamily/Winged helix DNA-binding domain"/>
    <property type="match status" value="1"/>
</dbReference>
<dbReference type="PROSITE" id="PS01125">
    <property type="entry name" value="ROK"/>
    <property type="match status" value="1"/>
</dbReference>
<dbReference type="Pfam" id="PF12802">
    <property type="entry name" value="MarR_2"/>
    <property type="match status" value="1"/>
</dbReference>
<dbReference type="PANTHER" id="PTHR18964:SF173">
    <property type="entry name" value="GLUCOKINASE"/>
    <property type="match status" value="1"/>
</dbReference>
<dbReference type="RefSeq" id="WP_168153343.1">
    <property type="nucleotide sequence ID" value="NZ_JAAWVT010000012.1"/>
</dbReference>
<feature type="domain" description="HTH marR-type" evidence="2">
    <location>
        <begin position="27"/>
        <end position="77"/>
    </location>
</feature>
<dbReference type="EMBL" id="JAAWVT010000012">
    <property type="protein sequence ID" value="NKG22521.1"/>
    <property type="molecule type" value="Genomic_DNA"/>
</dbReference>
<name>A0ABX1G8D6_9MICC</name>
<accession>A0ABX1G8D6</accession>
<comment type="similarity">
    <text evidence="1">Belongs to the ROK (NagC/XylR) family.</text>
</comment>
<reference evidence="3 4" key="1">
    <citation type="submission" date="2020-04" db="EMBL/GenBank/DDBJ databases">
        <title>Paeniglutamicibacter sp. ANT13_2, a novel actinomycete isolated from sediment in Antarctica.</title>
        <authorList>
            <person name="Sakdapetsiri C."/>
            <person name="Pinyakong O."/>
        </authorList>
    </citation>
    <scope>NUCLEOTIDE SEQUENCE [LARGE SCALE GENOMIC DNA]</scope>
    <source>
        <strain evidence="3 4">ANT13_2</strain>
    </source>
</reference>
<evidence type="ECO:0000313" key="3">
    <source>
        <dbReference type="EMBL" id="NKG22521.1"/>
    </source>
</evidence>
<evidence type="ECO:0000256" key="1">
    <source>
        <dbReference type="ARBA" id="ARBA00006479"/>
    </source>
</evidence>
<evidence type="ECO:0000313" key="4">
    <source>
        <dbReference type="Proteomes" id="UP000746595"/>
    </source>
</evidence>
<dbReference type="Gene3D" id="3.30.420.40">
    <property type="match status" value="2"/>
</dbReference>
<gene>
    <name evidence="3" type="ORF">HED64_17620</name>
</gene>
<dbReference type="SUPFAM" id="SSF46785">
    <property type="entry name" value="Winged helix' DNA-binding domain"/>
    <property type="match status" value="1"/>
</dbReference>
<dbReference type="Pfam" id="PF00480">
    <property type="entry name" value="ROK"/>
    <property type="match status" value="1"/>
</dbReference>
<evidence type="ECO:0000259" key="2">
    <source>
        <dbReference type="Pfam" id="PF12802"/>
    </source>
</evidence>
<dbReference type="InterPro" id="IPR036388">
    <property type="entry name" value="WH-like_DNA-bd_sf"/>
</dbReference>
<keyword evidence="4" id="KW-1185">Reference proteome</keyword>
<organism evidence="3 4">
    <name type="scientific">Paeniglutamicibacter terrestris</name>
    <dbReference type="NCBI Taxonomy" id="2723403"/>
    <lineage>
        <taxon>Bacteria</taxon>
        <taxon>Bacillati</taxon>
        <taxon>Actinomycetota</taxon>
        <taxon>Actinomycetes</taxon>
        <taxon>Micrococcales</taxon>
        <taxon>Micrococcaceae</taxon>
        <taxon>Paeniglutamicibacter</taxon>
    </lineage>
</organism>
<dbReference type="Proteomes" id="UP000746595">
    <property type="component" value="Unassembled WGS sequence"/>
</dbReference>
<dbReference type="CDD" id="cd00093">
    <property type="entry name" value="HTH_XRE"/>
    <property type="match status" value="1"/>
</dbReference>
<proteinExistence type="inferred from homology"/>
<protein>
    <submittedName>
        <fullName evidence="3">ROK family transcriptional regulator</fullName>
    </submittedName>
</protein>
<dbReference type="PANTHER" id="PTHR18964">
    <property type="entry name" value="ROK (REPRESSOR, ORF, KINASE) FAMILY"/>
    <property type="match status" value="1"/>
</dbReference>
<dbReference type="InterPro" id="IPR049874">
    <property type="entry name" value="ROK_cs"/>
</dbReference>
<dbReference type="InterPro" id="IPR000835">
    <property type="entry name" value="HTH_MarR-typ"/>
</dbReference>
<sequence>MGPDQRSSPTAINPGSQSALRELNEERILAMLRSHGTLTQAALARSTGLSTATISNIVKSLVATQRVETAPTTSSGRRAMGVSIIDAADVAVGIDFGRSHVRVVLARAGFHLLGEDHTALPVGHRAEESISIAASMLKKLCANLGVDHTQLLGAGIGIPGPIDHRTMTVIRGAILPEWVGINIESQLQAALSLPVFIDNDANLGALAQVTWGEHQESSNLCFLKIGSGIGAGLVLNGSLYYGSLGITGEIGHSTIFNQGLICRCGNRGCLETVASTGVIIDLLSQSEGTPIGIEAVIERAQSGDSATLRILGDVGAAVGHALANVSNLLSPEVIVIGGPLAPLGELLLEPIRRGLFRHAIPIIGENTVVRMAALGDRAEALGASALVLRQGQPRQI</sequence>